<evidence type="ECO:0000313" key="3">
    <source>
        <dbReference type="Proteomes" id="UP001162162"/>
    </source>
</evidence>
<proteinExistence type="predicted"/>
<name>A0AAV8Z874_9CUCU</name>
<dbReference type="PANTHER" id="PTHR43684">
    <property type="match status" value="1"/>
</dbReference>
<dbReference type="CDD" id="cd06558">
    <property type="entry name" value="crotonase-like"/>
    <property type="match status" value="1"/>
</dbReference>
<feature type="compositionally biased region" description="Basic and acidic residues" evidence="1">
    <location>
        <begin position="814"/>
        <end position="825"/>
    </location>
</feature>
<dbReference type="Proteomes" id="UP001162162">
    <property type="component" value="Unassembled WGS sequence"/>
</dbReference>
<feature type="compositionally biased region" description="Polar residues" evidence="1">
    <location>
        <begin position="643"/>
        <end position="652"/>
    </location>
</feature>
<protein>
    <recommendedName>
        <fullName evidence="4">Titin-like</fullName>
    </recommendedName>
</protein>
<feature type="compositionally biased region" description="Polar residues" evidence="1">
    <location>
        <begin position="183"/>
        <end position="198"/>
    </location>
</feature>
<feature type="compositionally biased region" description="Basic and acidic residues" evidence="1">
    <location>
        <begin position="268"/>
        <end position="279"/>
    </location>
</feature>
<feature type="region of interest" description="Disordered" evidence="1">
    <location>
        <begin position="596"/>
        <end position="743"/>
    </location>
</feature>
<dbReference type="Gene3D" id="3.90.226.10">
    <property type="entry name" value="2-enoyl-CoA Hydratase, Chain A, domain 1"/>
    <property type="match status" value="1"/>
</dbReference>
<feature type="region of interest" description="Disordered" evidence="1">
    <location>
        <begin position="914"/>
        <end position="1013"/>
    </location>
</feature>
<feature type="compositionally biased region" description="Basic and acidic residues" evidence="1">
    <location>
        <begin position="923"/>
        <end position="932"/>
    </location>
</feature>
<gene>
    <name evidence="2" type="ORF">NQ318_022165</name>
</gene>
<feature type="region of interest" description="Disordered" evidence="1">
    <location>
        <begin position="177"/>
        <end position="303"/>
    </location>
</feature>
<feature type="region of interest" description="Disordered" evidence="1">
    <location>
        <begin position="334"/>
        <end position="430"/>
    </location>
</feature>
<keyword evidence="3" id="KW-1185">Reference proteome</keyword>
<dbReference type="InterPro" id="IPR051053">
    <property type="entry name" value="ECH/Chromodomain_protein"/>
</dbReference>
<organism evidence="2 3">
    <name type="scientific">Aromia moschata</name>
    <dbReference type="NCBI Taxonomy" id="1265417"/>
    <lineage>
        <taxon>Eukaryota</taxon>
        <taxon>Metazoa</taxon>
        <taxon>Ecdysozoa</taxon>
        <taxon>Arthropoda</taxon>
        <taxon>Hexapoda</taxon>
        <taxon>Insecta</taxon>
        <taxon>Pterygota</taxon>
        <taxon>Neoptera</taxon>
        <taxon>Endopterygota</taxon>
        <taxon>Coleoptera</taxon>
        <taxon>Polyphaga</taxon>
        <taxon>Cucujiformia</taxon>
        <taxon>Chrysomeloidea</taxon>
        <taxon>Cerambycidae</taxon>
        <taxon>Cerambycinae</taxon>
        <taxon>Callichromatini</taxon>
        <taxon>Aromia</taxon>
    </lineage>
</organism>
<feature type="region of interest" description="Disordered" evidence="1">
    <location>
        <begin position="1221"/>
        <end position="1243"/>
    </location>
</feature>
<sequence length="1283" mass="142613">MESAMESAEGLLVENITERVETTCESYQSTTADGTIVEENRTVTYTTQEVITTVDQPMDTNSTVYQAIDEDEDTISEITETDPLDNIIENDPNINLQTVSTEQTPTINGNNVAGDVPETASDSQQTLAYQPEGVQEMESVQANEYMLEHQSENLYMPEQVRESSNVVSGQVYATEMISDDSQDNATFEQEQSTATETISEAEPALQRKEEREDVPADKSQPEDQGRRKPTGTLNIENSNTEPPIVDRSEIESENVENVAVQDGNSSNVKEEVTGLEKQPDIPIVQETEEAEQPEEQEQTVDPNVDLAEANVAIPNETQISESVTLQDYNASEGLEVSEIQEGEYTIVEGPSSLEMSTAQQGEEEGNSDGTLVLLQNYEEPEEEGEEEEEGLEQLEDQQELYIADLRSESGSRQSTTSTKSRRGRKPTYDIPMHVLGHDISKPVESVPNGRALPKPRLGVKVPYRNLTSQIVSKAEIEKEIMERARLRQEQAKARGEVMFARKLTQRLASRKIAPSPNPPKTKEPPVEAQTVDPLAIEEKEPEMAEQQQKINNDSDLLAILEGEGEEMPVLPKELPQPMQDEIDVKMLEREIALQQLQELPHQAPKQRVFRGRQAKLDAKAPQLVPQASSAAKAEPAPLKKSDSTQPPLSNKENASKHGKEAASTSVRKDQSRIDLPPSPRKSHQVEVEPQVKVNMVLKTYSRKRRTIELSEPFPESPIPKKPMLQESEAKNDKDSTPSDVYVTKSSRVIKKKVIWDPDEVPVQVAQTSKGTEKVAEKKPPAEKAAKDKSPEKKPSEKPAIKKPVNERASAISPAEKKYVKTDSPKNSKTPVKNKKSLSEVDRLLMDEGAVKMLYDLKNNDEIATRKKKDVYSVDRAQKEIKKKANEIKNDLQLNTSNESPKFLRKKESFPLIVTKTAVIPGLGERKMSKDSTRSSVHTPPGSPAYSFPHSQGSMLVRRRSSSSISSSDESRDDAGRAARKKSPSNAPKQKKMKKLEDANQEEDGDKEEQKEVPVESKTKQFKWFSAKKAGKHVTVDLKYVDERCYCTLDMLEELTAALKKFARDKDCNVVLLTSSSKAFCLGLDYASLVSDEEDVRRKNATELSGKVRDFLLCLLNYPKVLVAGIQGECVGLGVTMLPLFDIVIASDTAMFSTPYAGLGCVAEGGFLLSPPHLTNHGLAAELLFTTQKLTADEVFRRGLISRLCWPEKYNETLKNISVSISRGSKQPGGHEEAVAASSDAQHSGSYQLQSKLLVEHWTSAECQRNFSRLAEEQKEEEGEEARD</sequence>
<feature type="region of interest" description="Disordered" evidence="1">
    <location>
        <begin position="508"/>
        <end position="529"/>
    </location>
</feature>
<feature type="compositionally biased region" description="Basic residues" evidence="1">
    <location>
        <begin position="977"/>
        <end position="993"/>
    </location>
</feature>
<feature type="compositionally biased region" description="Acidic residues" evidence="1">
    <location>
        <begin position="378"/>
        <end position="398"/>
    </location>
</feature>
<accession>A0AAV8Z874</accession>
<dbReference type="EMBL" id="JAPWTK010000013">
    <property type="protein sequence ID" value="KAJ8959468.1"/>
    <property type="molecule type" value="Genomic_DNA"/>
</dbReference>
<evidence type="ECO:0000256" key="1">
    <source>
        <dbReference type="SAM" id="MobiDB-lite"/>
    </source>
</evidence>
<dbReference type="Pfam" id="PF00378">
    <property type="entry name" value="ECH_1"/>
    <property type="match status" value="1"/>
</dbReference>
<feature type="compositionally biased region" description="Basic and acidic residues" evidence="1">
    <location>
        <begin position="653"/>
        <end position="672"/>
    </location>
</feature>
<feature type="compositionally biased region" description="Acidic residues" evidence="1">
    <location>
        <begin position="286"/>
        <end position="298"/>
    </location>
</feature>
<dbReference type="PANTHER" id="PTHR43684:SF13">
    <property type="entry name" value="CHROMODOMAIN Y-LIKE PROTEIN"/>
    <property type="match status" value="1"/>
</dbReference>
<reference evidence="2" key="1">
    <citation type="journal article" date="2023" name="Insect Mol. Biol.">
        <title>Genome sequencing provides insights into the evolution of gene families encoding plant cell wall-degrading enzymes in longhorned beetles.</title>
        <authorList>
            <person name="Shin N.R."/>
            <person name="Okamura Y."/>
            <person name="Kirsch R."/>
            <person name="Pauchet Y."/>
        </authorList>
    </citation>
    <scope>NUCLEOTIDE SEQUENCE</scope>
    <source>
        <strain evidence="2">AMC_N1</strain>
    </source>
</reference>
<feature type="compositionally biased region" description="Basic and acidic residues" evidence="1">
    <location>
        <begin position="727"/>
        <end position="736"/>
    </location>
</feature>
<dbReference type="InterPro" id="IPR001753">
    <property type="entry name" value="Enoyl-CoA_hydra/iso"/>
</dbReference>
<dbReference type="InterPro" id="IPR029045">
    <property type="entry name" value="ClpP/crotonase-like_dom_sf"/>
</dbReference>
<evidence type="ECO:0008006" key="4">
    <source>
        <dbReference type="Google" id="ProtNLM"/>
    </source>
</evidence>
<feature type="compositionally biased region" description="Basic and acidic residues" evidence="1">
    <location>
        <begin position="770"/>
        <end position="805"/>
    </location>
</feature>
<comment type="caution">
    <text evidence="2">The sequence shown here is derived from an EMBL/GenBank/DDBJ whole genome shotgun (WGS) entry which is preliminary data.</text>
</comment>
<feature type="compositionally biased region" description="Basic and acidic residues" evidence="1">
    <location>
        <begin position="205"/>
        <end position="226"/>
    </location>
</feature>
<feature type="compositionally biased region" description="Polar residues" evidence="1">
    <location>
        <begin position="231"/>
        <end position="241"/>
    </location>
</feature>
<feature type="region of interest" description="Disordered" evidence="1">
    <location>
        <begin position="755"/>
        <end position="836"/>
    </location>
</feature>
<evidence type="ECO:0000313" key="2">
    <source>
        <dbReference type="EMBL" id="KAJ8959468.1"/>
    </source>
</evidence>
<dbReference type="SUPFAM" id="SSF52096">
    <property type="entry name" value="ClpP/crotonase"/>
    <property type="match status" value="1"/>
</dbReference>